<dbReference type="EnsemblPlants" id="Solyc07g008475.1.1">
    <property type="protein sequence ID" value="Solyc07g008475.1.1"/>
    <property type="gene ID" value="Solyc07g008475.1"/>
</dbReference>
<dbReference type="Proteomes" id="UP000004994">
    <property type="component" value="Chromosome 7"/>
</dbReference>
<sequence>MKIPEALTERRFLQYLSGKPRKCMSSFCFSVKPMSICMVGALKIARVIYVFLQINFLLENEKYVFFTFRAYHFAASAITKGVFNATKDYASPFDVDGHGMCESRTLFLDDTNWYCGHALIFFLLEGYRLAAAFFPSFRAQGPVL</sequence>
<proteinExistence type="predicted"/>
<keyword evidence="2" id="KW-1185">Reference proteome</keyword>
<evidence type="ECO:0000313" key="1">
    <source>
        <dbReference type="EnsemblPlants" id="Solyc07g008475.1.1"/>
    </source>
</evidence>
<accession>A0A3Q7H4Z5</accession>
<dbReference type="AlphaFoldDB" id="A0A3Q7H4Z5"/>
<organism evidence="1">
    <name type="scientific">Solanum lycopersicum</name>
    <name type="common">Tomato</name>
    <name type="synonym">Lycopersicon esculentum</name>
    <dbReference type="NCBI Taxonomy" id="4081"/>
    <lineage>
        <taxon>Eukaryota</taxon>
        <taxon>Viridiplantae</taxon>
        <taxon>Streptophyta</taxon>
        <taxon>Embryophyta</taxon>
        <taxon>Tracheophyta</taxon>
        <taxon>Spermatophyta</taxon>
        <taxon>Magnoliopsida</taxon>
        <taxon>eudicotyledons</taxon>
        <taxon>Gunneridae</taxon>
        <taxon>Pentapetalae</taxon>
        <taxon>asterids</taxon>
        <taxon>lamiids</taxon>
        <taxon>Solanales</taxon>
        <taxon>Solanaceae</taxon>
        <taxon>Solanoideae</taxon>
        <taxon>Solaneae</taxon>
        <taxon>Solanum</taxon>
        <taxon>Solanum subgen. Lycopersicon</taxon>
    </lineage>
</organism>
<dbReference type="Gramene" id="Solyc07g008475.1.1">
    <property type="protein sequence ID" value="Solyc07g008475.1.1"/>
    <property type="gene ID" value="Solyc07g008475.1"/>
</dbReference>
<evidence type="ECO:0000313" key="2">
    <source>
        <dbReference type="Proteomes" id="UP000004994"/>
    </source>
</evidence>
<protein>
    <submittedName>
        <fullName evidence="1">Uncharacterized protein</fullName>
    </submittedName>
</protein>
<dbReference type="STRING" id="4081.A0A3Q7H4Z5"/>
<reference evidence="1" key="1">
    <citation type="journal article" date="2012" name="Nature">
        <title>The tomato genome sequence provides insights into fleshy fruit evolution.</title>
        <authorList>
            <consortium name="Tomato Genome Consortium"/>
        </authorList>
    </citation>
    <scope>NUCLEOTIDE SEQUENCE [LARGE SCALE GENOMIC DNA]</scope>
    <source>
        <strain evidence="1">cv. Heinz 1706</strain>
    </source>
</reference>
<dbReference type="InParanoid" id="A0A3Q7H4Z5"/>
<name>A0A3Q7H4Z5_SOLLC</name>
<reference evidence="1" key="2">
    <citation type="submission" date="2019-01" db="UniProtKB">
        <authorList>
            <consortium name="EnsemblPlants"/>
        </authorList>
    </citation>
    <scope>IDENTIFICATION</scope>
    <source>
        <strain evidence="1">cv. Heinz 1706</strain>
    </source>
</reference>